<dbReference type="Proteomes" id="UP001444071">
    <property type="component" value="Unassembled WGS sequence"/>
</dbReference>
<keyword evidence="2" id="KW-1185">Reference proteome</keyword>
<evidence type="ECO:0000313" key="2">
    <source>
        <dbReference type="Proteomes" id="UP001444071"/>
    </source>
</evidence>
<name>A0ABV0WSF5_9TELE</name>
<dbReference type="EMBL" id="JAHRIM010068658">
    <property type="protein sequence ID" value="MEQ2272389.1"/>
    <property type="molecule type" value="Genomic_DNA"/>
</dbReference>
<reference evidence="1 2" key="1">
    <citation type="submission" date="2021-06" db="EMBL/GenBank/DDBJ databases">
        <authorList>
            <person name="Palmer J.M."/>
        </authorList>
    </citation>
    <scope>NUCLEOTIDE SEQUENCE [LARGE SCALE GENOMIC DNA]</scope>
    <source>
        <strain evidence="1 2">XR_2019</strain>
        <tissue evidence="1">Muscle</tissue>
    </source>
</reference>
<organism evidence="1 2">
    <name type="scientific">Xenotaenia resolanae</name>
    <dbReference type="NCBI Taxonomy" id="208358"/>
    <lineage>
        <taxon>Eukaryota</taxon>
        <taxon>Metazoa</taxon>
        <taxon>Chordata</taxon>
        <taxon>Craniata</taxon>
        <taxon>Vertebrata</taxon>
        <taxon>Euteleostomi</taxon>
        <taxon>Actinopterygii</taxon>
        <taxon>Neopterygii</taxon>
        <taxon>Teleostei</taxon>
        <taxon>Neoteleostei</taxon>
        <taxon>Acanthomorphata</taxon>
        <taxon>Ovalentaria</taxon>
        <taxon>Atherinomorphae</taxon>
        <taxon>Cyprinodontiformes</taxon>
        <taxon>Goodeidae</taxon>
        <taxon>Xenotaenia</taxon>
    </lineage>
</organism>
<proteinExistence type="predicted"/>
<accession>A0ABV0WSF5</accession>
<gene>
    <name evidence="1" type="ORF">XENORESO_021073</name>
</gene>
<sequence>MIQGLQFINILDFECCKHRISMEFKLDDDGDLSSIFKAPASSQTPGHFLSGSSATGLNLSVSPCAAGLHGKQTCIRASRSHFRASLFSFILPLPDKPQIHKFKMLQF</sequence>
<protein>
    <submittedName>
        <fullName evidence="1">Uncharacterized protein</fullName>
    </submittedName>
</protein>
<evidence type="ECO:0000313" key="1">
    <source>
        <dbReference type="EMBL" id="MEQ2272389.1"/>
    </source>
</evidence>
<comment type="caution">
    <text evidence="1">The sequence shown here is derived from an EMBL/GenBank/DDBJ whole genome shotgun (WGS) entry which is preliminary data.</text>
</comment>